<protein>
    <submittedName>
        <fullName evidence="1">Uncharacterized protein</fullName>
    </submittedName>
</protein>
<dbReference type="Gene3D" id="1.20.910.10">
    <property type="entry name" value="Heme oxygenase-like"/>
    <property type="match status" value="1"/>
</dbReference>
<dbReference type="OrthoDB" id="486260at2"/>
<reference evidence="1 2" key="1">
    <citation type="submission" date="2017-06" db="EMBL/GenBank/DDBJ databases">
        <title>Genome sequencing of cyanobaciteial culture collection at National Institute for Environmental Studies (NIES).</title>
        <authorList>
            <person name="Hirose Y."/>
            <person name="Shimura Y."/>
            <person name="Fujisawa T."/>
            <person name="Nakamura Y."/>
            <person name="Kawachi M."/>
        </authorList>
    </citation>
    <scope>NUCLEOTIDE SEQUENCE [LARGE SCALE GENOMIC DNA]</scope>
    <source>
        <strain evidence="1 2">NIES-4072</strain>
    </source>
</reference>
<comment type="caution">
    <text evidence="1">The sequence shown here is derived from an EMBL/GenBank/DDBJ whole genome shotgun (WGS) entry which is preliminary data.</text>
</comment>
<proteinExistence type="predicted"/>
<dbReference type="RefSeq" id="WP_109010889.1">
    <property type="nucleotide sequence ID" value="NZ_BDUD01000001.1"/>
</dbReference>
<dbReference type="EMBL" id="BDUD01000001">
    <property type="protein sequence ID" value="GBG20893.1"/>
    <property type="molecule type" value="Genomic_DNA"/>
</dbReference>
<dbReference type="Proteomes" id="UP000245124">
    <property type="component" value="Unassembled WGS sequence"/>
</dbReference>
<keyword evidence="2" id="KW-1185">Reference proteome</keyword>
<organism evidence="1 2">
    <name type="scientific">Nostoc commune NIES-4072</name>
    <dbReference type="NCBI Taxonomy" id="2005467"/>
    <lineage>
        <taxon>Bacteria</taxon>
        <taxon>Bacillati</taxon>
        <taxon>Cyanobacteriota</taxon>
        <taxon>Cyanophyceae</taxon>
        <taxon>Nostocales</taxon>
        <taxon>Nostocaceae</taxon>
        <taxon>Nostoc</taxon>
    </lineage>
</organism>
<accession>A0A2R5FXE0</accession>
<evidence type="ECO:0000313" key="2">
    <source>
        <dbReference type="Proteomes" id="UP000245124"/>
    </source>
</evidence>
<name>A0A2R5FXE0_NOSCO</name>
<sequence>MKTIDKYIIQKQIQLAKHPLFMQITRENSLENIKLLAQYLSFWVMSFQDIIRINEMQITDSKIRKVAHHHLVEDMGHEQWFLSDLQEMKVEEPNLKLLYSRDYLFTRDATYSIISEVFRASSDIERVALIMSLESTGHIFFEYTASLVKRVGYSSKLKYFSIHHLDVENNHEIFEQEMQKFLNSIYLSEDEEKRICEIVDRVYQAFTIMFDGFKLLLGKRSQVKVLVS</sequence>
<dbReference type="AlphaFoldDB" id="A0A2R5FXE0"/>
<dbReference type="InterPro" id="IPR016084">
    <property type="entry name" value="Haem_Oase-like_multi-hlx"/>
</dbReference>
<dbReference type="SUPFAM" id="SSF48613">
    <property type="entry name" value="Heme oxygenase-like"/>
    <property type="match status" value="1"/>
</dbReference>
<gene>
    <name evidence="1" type="ORF">NIES4072_45750</name>
</gene>
<evidence type="ECO:0000313" key="1">
    <source>
        <dbReference type="EMBL" id="GBG20893.1"/>
    </source>
</evidence>